<dbReference type="EMBL" id="JMKJ01000590">
    <property type="protein sequence ID" value="KGG50236.1"/>
    <property type="molecule type" value="Genomic_DNA"/>
</dbReference>
<organism evidence="3 4">
    <name type="scientific">Mitosporidium daphniae</name>
    <dbReference type="NCBI Taxonomy" id="1485682"/>
    <lineage>
        <taxon>Eukaryota</taxon>
        <taxon>Fungi</taxon>
        <taxon>Fungi incertae sedis</taxon>
        <taxon>Microsporidia</taxon>
        <taxon>Mitosporidium</taxon>
    </lineage>
</organism>
<name>A0A098VR63_9MICR</name>
<evidence type="ECO:0000313" key="4">
    <source>
        <dbReference type="Proteomes" id="UP000029725"/>
    </source>
</evidence>
<protein>
    <submittedName>
        <fullName evidence="3">Uncharacterized protein</fullName>
    </submittedName>
</protein>
<keyword evidence="4" id="KW-1185">Reference proteome</keyword>
<dbReference type="GeneID" id="25260843"/>
<comment type="caution">
    <text evidence="3">The sequence shown here is derived from an EMBL/GenBank/DDBJ whole genome shotgun (WGS) entry which is preliminary data.</text>
</comment>
<dbReference type="HOGENOM" id="CLU_1971073_0_0_1"/>
<accession>A0A098VR63</accession>
<keyword evidence="1" id="KW-1133">Transmembrane helix</keyword>
<dbReference type="AlphaFoldDB" id="A0A098VR63"/>
<evidence type="ECO:0000256" key="2">
    <source>
        <dbReference type="SAM" id="SignalP"/>
    </source>
</evidence>
<proteinExistence type="predicted"/>
<sequence length="127" mass="13452">MNPLLICAMLLFTPIVSVASAGNVVTIISTLKNGAPLKGTIKPTYTVQVLFAKPTTSIVILYGTDGTMVADEKAMEGLMNTRGLTPGKVNYNITCPNAHLYANVGLSFLMKIILAVIVLSMVIAIIL</sequence>
<dbReference type="VEuPathDB" id="MicrosporidiaDB:DI09_7p150"/>
<feature type="transmembrane region" description="Helical" evidence="1">
    <location>
        <begin position="100"/>
        <end position="126"/>
    </location>
</feature>
<keyword evidence="1" id="KW-0472">Membrane</keyword>
<reference evidence="3 4" key="1">
    <citation type="submission" date="2014-04" db="EMBL/GenBank/DDBJ databases">
        <title>A new species of microsporidia sheds light on the evolution of extreme parasitism.</title>
        <authorList>
            <person name="Haag K.L."/>
            <person name="James T.Y."/>
            <person name="Larsson R."/>
            <person name="Schaer T.M."/>
            <person name="Refardt D."/>
            <person name="Pombert J.-F."/>
            <person name="Ebert D."/>
        </authorList>
    </citation>
    <scope>NUCLEOTIDE SEQUENCE [LARGE SCALE GENOMIC DNA]</scope>
    <source>
        <strain evidence="3 4">UGP3</strain>
        <tissue evidence="3">Spores</tissue>
    </source>
</reference>
<keyword evidence="1" id="KW-0812">Transmembrane</keyword>
<feature type="chain" id="PRO_5001941955" evidence="2">
    <location>
        <begin position="22"/>
        <end position="127"/>
    </location>
</feature>
<feature type="signal peptide" evidence="2">
    <location>
        <begin position="1"/>
        <end position="21"/>
    </location>
</feature>
<dbReference type="RefSeq" id="XP_013236663.1">
    <property type="nucleotide sequence ID" value="XM_013381209.1"/>
</dbReference>
<dbReference type="Proteomes" id="UP000029725">
    <property type="component" value="Unassembled WGS sequence"/>
</dbReference>
<keyword evidence="2" id="KW-0732">Signal</keyword>
<evidence type="ECO:0000256" key="1">
    <source>
        <dbReference type="SAM" id="Phobius"/>
    </source>
</evidence>
<gene>
    <name evidence="3" type="ORF">DI09_7p150</name>
</gene>
<evidence type="ECO:0000313" key="3">
    <source>
        <dbReference type="EMBL" id="KGG50236.1"/>
    </source>
</evidence>